<evidence type="ECO:0000313" key="2">
    <source>
        <dbReference type="EMBL" id="CAD8422046.1"/>
    </source>
</evidence>
<organism evidence="2">
    <name type="scientific">Proboscia inermis</name>
    <dbReference type="NCBI Taxonomy" id="420281"/>
    <lineage>
        <taxon>Eukaryota</taxon>
        <taxon>Sar</taxon>
        <taxon>Stramenopiles</taxon>
        <taxon>Ochrophyta</taxon>
        <taxon>Bacillariophyta</taxon>
        <taxon>Coscinodiscophyceae</taxon>
        <taxon>Rhizosoleniophycidae</taxon>
        <taxon>Rhizosoleniales</taxon>
        <taxon>Rhizosoleniaceae</taxon>
        <taxon>Proboscia</taxon>
    </lineage>
</organism>
<accession>A0A7S0CFM3</accession>
<proteinExistence type="predicted"/>
<feature type="region of interest" description="Disordered" evidence="1">
    <location>
        <begin position="22"/>
        <end position="45"/>
    </location>
</feature>
<protein>
    <submittedName>
        <fullName evidence="2">Uncharacterized protein</fullName>
    </submittedName>
</protein>
<dbReference type="EMBL" id="HBEL01039213">
    <property type="protein sequence ID" value="CAD8422046.1"/>
    <property type="molecule type" value="Transcribed_RNA"/>
</dbReference>
<evidence type="ECO:0000256" key="1">
    <source>
        <dbReference type="SAM" id="MobiDB-lite"/>
    </source>
</evidence>
<gene>
    <name evidence="2" type="ORF">PINE0816_LOCUS18202</name>
</gene>
<reference evidence="2" key="1">
    <citation type="submission" date="2021-01" db="EMBL/GenBank/DDBJ databases">
        <authorList>
            <person name="Corre E."/>
            <person name="Pelletier E."/>
            <person name="Niang G."/>
            <person name="Scheremetjew M."/>
            <person name="Finn R."/>
            <person name="Kale V."/>
            <person name="Holt S."/>
            <person name="Cochrane G."/>
            <person name="Meng A."/>
            <person name="Brown T."/>
            <person name="Cohen L."/>
        </authorList>
    </citation>
    <scope>NUCLEOTIDE SEQUENCE</scope>
    <source>
        <strain evidence="2">CCAP1064/1</strain>
    </source>
</reference>
<sequence>MQKACRQHAGWKLASNGENVSKFAARGGSKGASNNRKRFQAPLADPYANPDTSIQSYVSSALQIVCRTLLDDAAKTDEEHEEVLAAGKSDLVSSVPSAARSDVANSLAYVRDRVGVPRDMPLAAARQFRAHLNWAISSLK</sequence>
<dbReference type="AlphaFoldDB" id="A0A7S0CFM3"/>
<name>A0A7S0CFM3_9STRA</name>